<gene>
    <name evidence="2" type="ORF">J2S01_001061</name>
</gene>
<evidence type="ECO:0000259" key="1">
    <source>
        <dbReference type="Pfam" id="PF01243"/>
    </source>
</evidence>
<reference evidence="2 3" key="1">
    <citation type="submission" date="2023-07" db="EMBL/GenBank/DDBJ databases">
        <title>Genomic Encyclopedia of Type Strains, Phase IV (KMG-IV): sequencing the most valuable type-strain genomes for metagenomic binning, comparative biology and taxonomic classification.</title>
        <authorList>
            <person name="Goeker M."/>
        </authorList>
    </citation>
    <scope>NUCLEOTIDE SEQUENCE [LARGE SCALE GENOMIC DNA]</scope>
    <source>
        <strain evidence="2 3">DSM 16980</strain>
    </source>
</reference>
<proteinExistence type="predicted"/>
<organism evidence="2 3">
    <name type="scientific">Pectinatus haikarae</name>
    <dbReference type="NCBI Taxonomy" id="349096"/>
    <lineage>
        <taxon>Bacteria</taxon>
        <taxon>Bacillati</taxon>
        <taxon>Bacillota</taxon>
        <taxon>Negativicutes</taxon>
        <taxon>Selenomonadales</taxon>
        <taxon>Selenomonadaceae</taxon>
        <taxon>Pectinatus</taxon>
    </lineage>
</organism>
<evidence type="ECO:0000313" key="2">
    <source>
        <dbReference type="EMBL" id="MDQ0203345.1"/>
    </source>
</evidence>
<dbReference type="EMBL" id="JAUSUE010000005">
    <property type="protein sequence ID" value="MDQ0203345.1"/>
    <property type="molecule type" value="Genomic_DNA"/>
</dbReference>
<evidence type="ECO:0000313" key="3">
    <source>
        <dbReference type="Proteomes" id="UP001239167"/>
    </source>
</evidence>
<dbReference type="Gene3D" id="2.30.110.10">
    <property type="entry name" value="Electron Transport, Fmn-binding Protein, Chain A"/>
    <property type="match status" value="1"/>
</dbReference>
<dbReference type="InterPro" id="IPR011576">
    <property type="entry name" value="Pyridox_Oxase_N"/>
</dbReference>
<comment type="caution">
    <text evidence="2">The sequence shown here is derived from an EMBL/GenBank/DDBJ whole genome shotgun (WGS) entry which is preliminary data.</text>
</comment>
<dbReference type="Pfam" id="PF01243">
    <property type="entry name" value="PNPOx_N"/>
    <property type="match status" value="1"/>
</dbReference>
<feature type="domain" description="Pyridoxamine 5'-phosphate oxidase N-terminal" evidence="1">
    <location>
        <begin position="3"/>
        <end position="89"/>
    </location>
</feature>
<accession>A0ABT9Y682</accession>
<sequence length="130" mass="14756">MKDILKFLKTNKIFYLATTCDNIPHIRPLGFVMEYNGKLTFCTSNQNDMYKQLVLNPNLEICCVDIDYNLLRINGTAVFCTTEDSQKEALQTMPSLGNLYSVGDGIFEIFHIENVHAVLQTISGEKTILQ</sequence>
<protein>
    <submittedName>
        <fullName evidence="2">Pyridoxamine 5'-phosphate oxidase family protein</fullName>
    </submittedName>
</protein>
<dbReference type="SUPFAM" id="SSF50475">
    <property type="entry name" value="FMN-binding split barrel"/>
    <property type="match status" value="1"/>
</dbReference>
<keyword evidence="3" id="KW-1185">Reference proteome</keyword>
<dbReference type="Proteomes" id="UP001239167">
    <property type="component" value="Unassembled WGS sequence"/>
</dbReference>
<dbReference type="InterPro" id="IPR012349">
    <property type="entry name" value="Split_barrel_FMN-bd"/>
</dbReference>
<dbReference type="RefSeq" id="WP_196604170.1">
    <property type="nucleotide sequence ID" value="NZ_CP116940.1"/>
</dbReference>
<name>A0ABT9Y682_9FIRM</name>